<dbReference type="Proteomes" id="UP000228921">
    <property type="component" value="Unassembled WGS sequence"/>
</dbReference>
<dbReference type="InterPro" id="IPR003439">
    <property type="entry name" value="ABC_transporter-like_ATP-bd"/>
</dbReference>
<comment type="caution">
    <text evidence="5">The sequence shown here is derived from an EMBL/GenBank/DDBJ whole genome shotgun (WGS) entry which is preliminary data.</text>
</comment>
<dbReference type="GO" id="GO:0005886">
    <property type="term" value="C:plasma membrane"/>
    <property type="evidence" value="ECO:0007669"/>
    <property type="project" value="TreeGrafter"/>
</dbReference>
<dbReference type="GO" id="GO:0098796">
    <property type="term" value="C:membrane protein complex"/>
    <property type="evidence" value="ECO:0007669"/>
    <property type="project" value="UniProtKB-ARBA"/>
</dbReference>
<evidence type="ECO:0000256" key="3">
    <source>
        <dbReference type="ARBA" id="ARBA00022840"/>
    </source>
</evidence>
<gene>
    <name evidence="5" type="ORF">CUN51_05810</name>
</gene>
<dbReference type="SMART" id="SM00382">
    <property type="entry name" value="AAA"/>
    <property type="match status" value="1"/>
</dbReference>
<dbReference type="FunFam" id="3.40.50.300:FF:000032">
    <property type="entry name" value="Export ABC transporter ATP-binding protein"/>
    <property type="match status" value="1"/>
</dbReference>
<dbReference type="GO" id="GO:0005524">
    <property type="term" value="F:ATP binding"/>
    <property type="evidence" value="ECO:0007669"/>
    <property type="project" value="UniProtKB-KW"/>
</dbReference>
<keyword evidence="3" id="KW-0067">ATP-binding</keyword>
<keyword evidence="1" id="KW-0813">Transport</keyword>
<dbReference type="InterPro" id="IPR017871">
    <property type="entry name" value="ABC_transporter-like_CS"/>
</dbReference>
<proteinExistence type="predicted"/>
<dbReference type="EMBL" id="PGTK01000005">
    <property type="protein sequence ID" value="PJF30994.1"/>
    <property type="molecule type" value="Genomic_DNA"/>
</dbReference>
<dbReference type="CDD" id="cd03255">
    <property type="entry name" value="ABC_MJ0796_LolCDE_FtsE"/>
    <property type="match status" value="1"/>
</dbReference>
<sequence length="239" mass="26305">MSANGKSQAANAAIRTENLTRIYHLEGEDIRALSGVSLAIYPCQMTAIVGRSGSGKTTLLNLIAGLDDPTEGEVWIMGQALRQMDEKARLALRREQLAFIFQSFGLLPLLTAAENVGVPLRMRGLPSAEREARIREALEWVGLARRARHRPYELSGGEQQRVAIARALAAQPQIVLADEPTGQLDSQTGRRILDLLRRLVAERGITVVIVSHDPIVMAEADVVHELRDGKLIETRYKSV</sequence>
<dbReference type="PROSITE" id="PS50893">
    <property type="entry name" value="ABC_TRANSPORTER_2"/>
    <property type="match status" value="1"/>
</dbReference>
<evidence type="ECO:0000256" key="1">
    <source>
        <dbReference type="ARBA" id="ARBA00022448"/>
    </source>
</evidence>
<organism evidence="5 6">
    <name type="scientific">Candidatus Thermofonsia Clade 1 bacterium</name>
    <dbReference type="NCBI Taxonomy" id="2364210"/>
    <lineage>
        <taxon>Bacteria</taxon>
        <taxon>Bacillati</taxon>
        <taxon>Chloroflexota</taxon>
        <taxon>Candidatus Thermofontia</taxon>
        <taxon>Candidatus Thermofonsia Clade 1</taxon>
    </lineage>
</organism>
<evidence type="ECO:0000313" key="5">
    <source>
        <dbReference type="EMBL" id="PJF30994.1"/>
    </source>
</evidence>
<dbReference type="PANTHER" id="PTHR24220">
    <property type="entry name" value="IMPORT ATP-BINDING PROTEIN"/>
    <property type="match status" value="1"/>
</dbReference>
<dbReference type="InterPro" id="IPR027417">
    <property type="entry name" value="P-loop_NTPase"/>
</dbReference>
<protein>
    <recommendedName>
        <fullName evidence="4">ABC transporter domain-containing protein</fullName>
    </recommendedName>
</protein>
<keyword evidence="2" id="KW-0547">Nucleotide-binding</keyword>
<dbReference type="GO" id="GO:0022857">
    <property type="term" value="F:transmembrane transporter activity"/>
    <property type="evidence" value="ECO:0007669"/>
    <property type="project" value="TreeGrafter"/>
</dbReference>
<dbReference type="GO" id="GO:0016887">
    <property type="term" value="F:ATP hydrolysis activity"/>
    <property type="evidence" value="ECO:0007669"/>
    <property type="project" value="InterPro"/>
</dbReference>
<feature type="domain" description="ABC transporter" evidence="4">
    <location>
        <begin position="14"/>
        <end position="239"/>
    </location>
</feature>
<name>A0A2M8P0C1_9CHLR</name>
<dbReference type="InterPro" id="IPR017911">
    <property type="entry name" value="MacB-like_ATP-bd"/>
</dbReference>
<dbReference type="SUPFAM" id="SSF52540">
    <property type="entry name" value="P-loop containing nucleoside triphosphate hydrolases"/>
    <property type="match status" value="1"/>
</dbReference>
<evidence type="ECO:0000313" key="6">
    <source>
        <dbReference type="Proteomes" id="UP000228921"/>
    </source>
</evidence>
<reference evidence="5 6" key="1">
    <citation type="submission" date="2017-11" db="EMBL/GenBank/DDBJ databases">
        <title>Evolution of Phototrophy in the Chloroflexi Phylum Driven by Horizontal Gene Transfer.</title>
        <authorList>
            <person name="Ward L.M."/>
            <person name="Hemp J."/>
            <person name="Shih P.M."/>
            <person name="Mcglynn S.E."/>
            <person name="Fischer W."/>
        </authorList>
    </citation>
    <scope>NUCLEOTIDE SEQUENCE [LARGE SCALE GENOMIC DNA]</scope>
    <source>
        <strain evidence="5">CP2_2F</strain>
    </source>
</reference>
<evidence type="ECO:0000256" key="2">
    <source>
        <dbReference type="ARBA" id="ARBA00022741"/>
    </source>
</evidence>
<dbReference type="PANTHER" id="PTHR24220:SF685">
    <property type="entry name" value="ABC TRANSPORTER RELATED"/>
    <property type="match status" value="1"/>
</dbReference>
<dbReference type="AlphaFoldDB" id="A0A2M8P0C1"/>
<dbReference type="Pfam" id="PF00005">
    <property type="entry name" value="ABC_tran"/>
    <property type="match status" value="1"/>
</dbReference>
<accession>A0A2M8P0C1</accession>
<dbReference type="InterPro" id="IPR003593">
    <property type="entry name" value="AAA+_ATPase"/>
</dbReference>
<dbReference type="Gene3D" id="3.40.50.300">
    <property type="entry name" value="P-loop containing nucleotide triphosphate hydrolases"/>
    <property type="match status" value="1"/>
</dbReference>
<evidence type="ECO:0000259" key="4">
    <source>
        <dbReference type="PROSITE" id="PS50893"/>
    </source>
</evidence>
<dbReference type="InterPro" id="IPR015854">
    <property type="entry name" value="ABC_transpr_LolD-like"/>
</dbReference>
<dbReference type="PROSITE" id="PS00211">
    <property type="entry name" value="ABC_TRANSPORTER_1"/>
    <property type="match status" value="1"/>
</dbReference>